<dbReference type="InterPro" id="IPR036736">
    <property type="entry name" value="ACP-like_sf"/>
</dbReference>
<dbReference type="OrthoDB" id="9811033at2"/>
<dbReference type="SUPFAM" id="SSF47336">
    <property type="entry name" value="ACP-like"/>
    <property type="match status" value="1"/>
</dbReference>
<organism evidence="2 3">
    <name type="scientific">Methylocella silvestris</name>
    <dbReference type="NCBI Taxonomy" id="199596"/>
    <lineage>
        <taxon>Bacteria</taxon>
        <taxon>Pseudomonadati</taxon>
        <taxon>Pseudomonadota</taxon>
        <taxon>Alphaproteobacteria</taxon>
        <taxon>Hyphomicrobiales</taxon>
        <taxon>Beijerinckiaceae</taxon>
        <taxon>Methylocella</taxon>
    </lineage>
</organism>
<dbReference type="InterPro" id="IPR009081">
    <property type="entry name" value="PP-bd_ACP"/>
</dbReference>
<comment type="caution">
    <text evidence="2">The sequence shown here is derived from an EMBL/GenBank/DDBJ whole genome shotgun (WGS) entry which is preliminary data.</text>
</comment>
<accession>A0A2J7TJI9</accession>
<evidence type="ECO:0000313" key="3">
    <source>
        <dbReference type="Proteomes" id="UP000236286"/>
    </source>
</evidence>
<feature type="domain" description="Carrier" evidence="1">
    <location>
        <begin position="1"/>
        <end position="79"/>
    </location>
</feature>
<dbReference type="EMBL" id="PDZR01000004">
    <property type="protein sequence ID" value="PNG26897.1"/>
    <property type="molecule type" value="Genomic_DNA"/>
</dbReference>
<dbReference type="PROSITE" id="PS50075">
    <property type="entry name" value="CARRIER"/>
    <property type="match status" value="1"/>
</dbReference>
<dbReference type="Proteomes" id="UP000236286">
    <property type="component" value="Unassembled WGS sequence"/>
</dbReference>
<dbReference type="AlphaFoldDB" id="A0A2J7TJI9"/>
<reference evidence="2 3" key="1">
    <citation type="submission" date="2017-10" db="EMBL/GenBank/DDBJ databases">
        <title>Genome announcement of Methylocella silvestris TVC from permafrost.</title>
        <authorList>
            <person name="Wang J."/>
            <person name="Geng K."/>
            <person name="Ul-Haque F."/>
            <person name="Crombie A.T."/>
            <person name="Street L.E."/>
            <person name="Wookey P.A."/>
            <person name="Murrell J.C."/>
            <person name="Pratscher J."/>
        </authorList>
    </citation>
    <scope>NUCLEOTIDE SEQUENCE [LARGE SCALE GENOMIC DNA]</scope>
    <source>
        <strain evidence="2 3">TVC</strain>
    </source>
</reference>
<gene>
    <name evidence="2" type="ORF">CR492_06170</name>
</gene>
<sequence length="80" mass="9065">MQKPQIYSELNDIFRDLFDDDNIVLKPETSADDVDGWDSLAHINLIVAIEAKFKIKFKTAEIESLHNVEHLVDVIAAKLG</sequence>
<evidence type="ECO:0000259" key="1">
    <source>
        <dbReference type="PROSITE" id="PS50075"/>
    </source>
</evidence>
<dbReference type="RefSeq" id="WP_102842861.1">
    <property type="nucleotide sequence ID" value="NZ_PDZR01000004.1"/>
</dbReference>
<proteinExistence type="predicted"/>
<evidence type="ECO:0000313" key="2">
    <source>
        <dbReference type="EMBL" id="PNG26897.1"/>
    </source>
</evidence>
<dbReference type="Gene3D" id="1.10.1200.10">
    <property type="entry name" value="ACP-like"/>
    <property type="match status" value="1"/>
</dbReference>
<protein>
    <submittedName>
        <fullName evidence="2">Acyl carrier protein</fullName>
    </submittedName>
</protein>
<name>A0A2J7TJI9_METSI</name>
<dbReference type="Pfam" id="PF00550">
    <property type="entry name" value="PP-binding"/>
    <property type="match status" value="1"/>
</dbReference>